<dbReference type="EMBL" id="RAWB01000862">
    <property type="protein sequence ID" value="RKH38244.1"/>
    <property type="molecule type" value="Genomic_DNA"/>
</dbReference>
<gene>
    <name evidence="1" type="ORF">D7V93_41325</name>
</gene>
<dbReference type="AlphaFoldDB" id="A0A3A8NFS7"/>
<evidence type="ECO:0000313" key="2">
    <source>
        <dbReference type="Proteomes" id="UP000272888"/>
    </source>
</evidence>
<comment type="caution">
    <text evidence="1">The sequence shown here is derived from an EMBL/GenBank/DDBJ whole genome shotgun (WGS) entry which is preliminary data.</text>
</comment>
<sequence length="149" mass="14867">MDEGSAITVATWGQVLTATFTAALPAPVLTVTVTLREAEAPLESVTVSVSTTGPADAGAVQMVVRLAAALKIPVLAVQAYVRVSPAFGSSAVACRATTPPGATVPGLATREVIRGAALSKGAGGFTSCSSSVTAVVWPARMVTGVTWPS</sequence>
<proteinExistence type="predicted"/>
<reference evidence="2" key="1">
    <citation type="submission" date="2018-09" db="EMBL/GenBank/DDBJ databases">
        <authorList>
            <person name="Livingstone P.G."/>
            <person name="Whitworth D.E."/>
        </authorList>
    </citation>
    <scope>NUCLEOTIDE SEQUENCE [LARGE SCALE GENOMIC DNA]</scope>
    <source>
        <strain evidence="2">CA051B</strain>
    </source>
</reference>
<dbReference type="Proteomes" id="UP000272888">
    <property type="component" value="Unassembled WGS sequence"/>
</dbReference>
<organism evidence="1 2">
    <name type="scientific">Corallococcus llansteffanensis</name>
    <dbReference type="NCBI Taxonomy" id="2316731"/>
    <lineage>
        <taxon>Bacteria</taxon>
        <taxon>Pseudomonadati</taxon>
        <taxon>Myxococcota</taxon>
        <taxon>Myxococcia</taxon>
        <taxon>Myxococcales</taxon>
        <taxon>Cystobacterineae</taxon>
        <taxon>Myxococcaceae</taxon>
        <taxon>Corallococcus</taxon>
    </lineage>
</organism>
<accession>A0A3A8NFS7</accession>
<name>A0A3A8NFS7_9BACT</name>
<evidence type="ECO:0000313" key="1">
    <source>
        <dbReference type="EMBL" id="RKH38244.1"/>
    </source>
</evidence>
<protein>
    <submittedName>
        <fullName evidence="1">Uncharacterized protein</fullName>
    </submittedName>
</protein>
<keyword evidence="2" id="KW-1185">Reference proteome</keyword>